<dbReference type="EMBL" id="HBUF01065867">
    <property type="protein sequence ID" value="CAG6627625.1"/>
    <property type="molecule type" value="Transcribed_RNA"/>
</dbReference>
<proteinExistence type="predicted"/>
<evidence type="ECO:0008006" key="3">
    <source>
        <dbReference type="Google" id="ProtNLM"/>
    </source>
</evidence>
<reference evidence="2" key="1">
    <citation type="submission" date="2021-05" db="EMBL/GenBank/DDBJ databases">
        <authorList>
            <person name="Alioto T."/>
            <person name="Alioto T."/>
            <person name="Gomez Garrido J."/>
        </authorList>
    </citation>
    <scope>NUCLEOTIDE SEQUENCE</scope>
</reference>
<dbReference type="EMBL" id="HBUF01249012">
    <property type="protein sequence ID" value="CAG6679434.1"/>
    <property type="molecule type" value="Transcribed_RNA"/>
</dbReference>
<feature type="signal peptide" evidence="1">
    <location>
        <begin position="1"/>
        <end position="27"/>
    </location>
</feature>
<sequence>MDTLCVSRYMLYMWMLQLSTIFPWLNTEGVACRERNDVTVSKPIAFISRVRLMRIRSEPYNSLLLMYQVTLGAGSEPRDVQLACISSSRPYFNLSMSIRGRSDGSSATITSLDFSSVVNRGASADT</sequence>
<evidence type="ECO:0000313" key="2">
    <source>
        <dbReference type="EMBL" id="CAG6627626.1"/>
    </source>
</evidence>
<organism evidence="2">
    <name type="scientific">Cacopsylla melanoneura</name>
    <dbReference type="NCBI Taxonomy" id="428564"/>
    <lineage>
        <taxon>Eukaryota</taxon>
        <taxon>Metazoa</taxon>
        <taxon>Ecdysozoa</taxon>
        <taxon>Arthropoda</taxon>
        <taxon>Hexapoda</taxon>
        <taxon>Insecta</taxon>
        <taxon>Pterygota</taxon>
        <taxon>Neoptera</taxon>
        <taxon>Paraneoptera</taxon>
        <taxon>Hemiptera</taxon>
        <taxon>Sternorrhyncha</taxon>
        <taxon>Psylloidea</taxon>
        <taxon>Psyllidae</taxon>
        <taxon>Psyllinae</taxon>
        <taxon>Cacopsylla</taxon>
    </lineage>
</organism>
<accession>A0A8D8Q9L4</accession>
<dbReference type="EMBL" id="HBUF01065868">
    <property type="protein sequence ID" value="CAG6627626.1"/>
    <property type="molecule type" value="Transcribed_RNA"/>
</dbReference>
<dbReference type="EMBL" id="HBUF01065866">
    <property type="protein sequence ID" value="CAG6627624.1"/>
    <property type="molecule type" value="Transcribed_RNA"/>
</dbReference>
<keyword evidence="1" id="KW-0732">Signal</keyword>
<evidence type="ECO:0000256" key="1">
    <source>
        <dbReference type="SAM" id="SignalP"/>
    </source>
</evidence>
<name>A0A8D8Q9L4_9HEMI</name>
<dbReference type="EMBL" id="HBUF01249013">
    <property type="protein sequence ID" value="CAG6679435.1"/>
    <property type="molecule type" value="Transcribed_RNA"/>
</dbReference>
<protein>
    <recommendedName>
        <fullName evidence="3">Secreted protein</fullName>
    </recommendedName>
</protein>
<dbReference type="EMBL" id="HBUF01413892">
    <property type="protein sequence ID" value="CAG6739552.1"/>
    <property type="molecule type" value="Transcribed_RNA"/>
</dbReference>
<dbReference type="AlphaFoldDB" id="A0A8D8Q9L4"/>
<feature type="chain" id="PRO_5036261741" description="Secreted protein" evidence="1">
    <location>
        <begin position="28"/>
        <end position="126"/>
    </location>
</feature>